<accession>A0A017T164</accession>
<dbReference type="InterPro" id="IPR003736">
    <property type="entry name" value="PAAI_dom"/>
</dbReference>
<proteinExistence type="inferred from homology"/>
<organism evidence="9 10">
    <name type="scientific">Chondromyces apiculatus DSM 436</name>
    <dbReference type="NCBI Taxonomy" id="1192034"/>
    <lineage>
        <taxon>Bacteria</taxon>
        <taxon>Pseudomonadati</taxon>
        <taxon>Myxococcota</taxon>
        <taxon>Polyangia</taxon>
        <taxon>Polyangiales</taxon>
        <taxon>Polyangiaceae</taxon>
        <taxon>Chondromyces</taxon>
    </lineage>
</organism>
<dbReference type="Gene3D" id="3.10.129.10">
    <property type="entry name" value="Hotdog Thioesterase"/>
    <property type="match status" value="1"/>
</dbReference>
<dbReference type="eggNOG" id="COG2050">
    <property type="taxonomic scope" value="Bacteria"/>
</dbReference>
<evidence type="ECO:0000256" key="6">
    <source>
        <dbReference type="ARBA" id="ARBA00040062"/>
    </source>
</evidence>
<comment type="similarity">
    <text evidence="4">Belongs to the YigI thioesterase family.</text>
</comment>
<comment type="caution">
    <text evidence="9">The sequence shown here is derived from an EMBL/GenBank/DDBJ whole genome shotgun (WGS) entry which is preliminary data.</text>
</comment>
<feature type="domain" description="Thioesterase" evidence="8">
    <location>
        <begin position="51"/>
        <end position="119"/>
    </location>
</feature>
<protein>
    <recommendedName>
        <fullName evidence="6">Medium/long-chain acyl-CoA thioesterase YigI</fullName>
        <ecNumber evidence="5">3.1.2.20</ecNumber>
    </recommendedName>
</protein>
<dbReference type="NCBIfam" id="NF008675">
    <property type="entry name" value="PRK11688.1"/>
    <property type="match status" value="1"/>
</dbReference>
<dbReference type="InterPro" id="IPR029069">
    <property type="entry name" value="HotDog_dom_sf"/>
</dbReference>
<comment type="catalytic activity">
    <reaction evidence="7">
        <text>a medium-chain fatty acyl-CoA + H2O = a medium-chain fatty acid + CoA + H(+)</text>
        <dbReference type="Rhea" id="RHEA:68184"/>
        <dbReference type="ChEBI" id="CHEBI:15377"/>
        <dbReference type="ChEBI" id="CHEBI:15378"/>
        <dbReference type="ChEBI" id="CHEBI:57287"/>
        <dbReference type="ChEBI" id="CHEBI:59558"/>
        <dbReference type="ChEBI" id="CHEBI:90546"/>
    </reaction>
</comment>
<dbReference type="Proteomes" id="UP000019678">
    <property type="component" value="Unassembled WGS sequence"/>
</dbReference>
<evidence type="ECO:0000259" key="8">
    <source>
        <dbReference type="Pfam" id="PF03061"/>
    </source>
</evidence>
<evidence type="ECO:0000256" key="7">
    <source>
        <dbReference type="ARBA" id="ARBA00048062"/>
    </source>
</evidence>
<dbReference type="EC" id="3.1.2.20" evidence="5"/>
<name>A0A017T164_9BACT</name>
<reference evidence="9 10" key="1">
    <citation type="submission" date="2013-05" db="EMBL/GenBank/DDBJ databases">
        <title>Genome assembly of Chondromyces apiculatus DSM 436.</title>
        <authorList>
            <person name="Sharma G."/>
            <person name="Khatri I."/>
            <person name="Kaur C."/>
            <person name="Mayilraj S."/>
            <person name="Subramanian S."/>
        </authorList>
    </citation>
    <scope>NUCLEOTIDE SEQUENCE [LARGE SCALE GENOMIC DNA]</scope>
    <source>
        <strain evidence="9 10">DSM 436</strain>
    </source>
</reference>
<dbReference type="PANTHER" id="PTHR43240">
    <property type="entry name" value="1,4-DIHYDROXY-2-NAPHTHOYL-COA THIOESTERASE 1"/>
    <property type="match status" value="1"/>
</dbReference>
<dbReference type="NCBIfam" id="TIGR00369">
    <property type="entry name" value="unchar_dom_1"/>
    <property type="match status" value="1"/>
</dbReference>
<comment type="catalytic activity">
    <reaction evidence="3">
        <text>a long-chain fatty acyl-CoA + H2O = a long-chain fatty acid + CoA + H(+)</text>
        <dbReference type="Rhea" id="RHEA:67680"/>
        <dbReference type="ChEBI" id="CHEBI:15377"/>
        <dbReference type="ChEBI" id="CHEBI:15378"/>
        <dbReference type="ChEBI" id="CHEBI:57287"/>
        <dbReference type="ChEBI" id="CHEBI:57560"/>
        <dbReference type="ChEBI" id="CHEBI:83139"/>
    </reaction>
</comment>
<dbReference type="STRING" id="1192034.CAP_6256"/>
<dbReference type="SUPFAM" id="SSF54637">
    <property type="entry name" value="Thioesterase/thiol ester dehydrase-isomerase"/>
    <property type="match status" value="1"/>
</dbReference>
<dbReference type="InterPro" id="IPR006683">
    <property type="entry name" value="Thioestr_dom"/>
</dbReference>
<dbReference type="GO" id="GO:0047617">
    <property type="term" value="F:fatty acyl-CoA hydrolase activity"/>
    <property type="evidence" value="ECO:0007669"/>
    <property type="project" value="UniProtKB-EC"/>
</dbReference>
<evidence type="ECO:0000313" key="10">
    <source>
        <dbReference type="Proteomes" id="UP000019678"/>
    </source>
</evidence>
<evidence type="ECO:0000313" key="9">
    <source>
        <dbReference type="EMBL" id="EYF02994.1"/>
    </source>
</evidence>
<comment type="catalytic activity">
    <reaction evidence="2">
        <text>a fatty acyl-CoA + H2O = a fatty acid + CoA + H(+)</text>
        <dbReference type="Rhea" id="RHEA:16781"/>
        <dbReference type="ChEBI" id="CHEBI:15377"/>
        <dbReference type="ChEBI" id="CHEBI:15378"/>
        <dbReference type="ChEBI" id="CHEBI:28868"/>
        <dbReference type="ChEBI" id="CHEBI:57287"/>
        <dbReference type="ChEBI" id="CHEBI:77636"/>
        <dbReference type="EC" id="3.1.2.20"/>
    </reaction>
</comment>
<dbReference type="RefSeq" id="WP_044246776.1">
    <property type="nucleotide sequence ID" value="NZ_ASRX01000052.1"/>
</dbReference>
<sequence>MDLALLKVMVEQQIPFNRFLGLELTHAEPGRVRLELPFRDDFLGDWARAALHGGVISMVADVAGGVAVWSTLESPSLRVSTIDLRVDYLRPGKTERLIAEAAIVRVGGRIGVSDVRLFHPGAEDHLIATGKGVYAIKALKHPPAAPPA</sequence>
<dbReference type="Pfam" id="PF03061">
    <property type="entry name" value="4HBT"/>
    <property type="match status" value="1"/>
</dbReference>
<evidence type="ECO:0000256" key="1">
    <source>
        <dbReference type="ARBA" id="ARBA00022801"/>
    </source>
</evidence>
<keyword evidence="1" id="KW-0378">Hydrolase</keyword>
<dbReference type="EMBL" id="ASRX01000052">
    <property type="protein sequence ID" value="EYF02994.1"/>
    <property type="molecule type" value="Genomic_DNA"/>
</dbReference>
<evidence type="ECO:0000256" key="5">
    <source>
        <dbReference type="ARBA" id="ARBA00038894"/>
    </source>
</evidence>
<evidence type="ECO:0000256" key="4">
    <source>
        <dbReference type="ARBA" id="ARBA00038381"/>
    </source>
</evidence>
<dbReference type="AlphaFoldDB" id="A0A017T164"/>
<gene>
    <name evidence="9" type="ORF">CAP_6256</name>
</gene>
<dbReference type="CDD" id="cd03443">
    <property type="entry name" value="PaaI_thioesterase"/>
    <property type="match status" value="1"/>
</dbReference>
<evidence type="ECO:0000256" key="3">
    <source>
        <dbReference type="ARBA" id="ARBA00036002"/>
    </source>
</evidence>
<evidence type="ECO:0000256" key="2">
    <source>
        <dbReference type="ARBA" id="ARBA00035880"/>
    </source>
</evidence>
<dbReference type="PANTHER" id="PTHR43240:SF20">
    <property type="entry name" value="MEDIUM_LONG-CHAIN ACYL-COA THIOESTERASE YIGI"/>
    <property type="match status" value="1"/>
</dbReference>
<keyword evidence="10" id="KW-1185">Reference proteome</keyword>